<dbReference type="Gene3D" id="3.90.550.10">
    <property type="entry name" value="Spore Coat Polysaccharide Biosynthesis Protein SpsA, Chain A"/>
    <property type="match status" value="1"/>
</dbReference>
<dbReference type="InterPro" id="IPR001173">
    <property type="entry name" value="Glyco_trans_2-like"/>
</dbReference>
<keyword evidence="6" id="KW-1185">Reference proteome</keyword>
<comment type="similarity">
    <text evidence="1">Belongs to the glycosyltransferase 2 family.</text>
</comment>
<keyword evidence="2" id="KW-0328">Glycosyltransferase</keyword>
<comment type="caution">
    <text evidence="5">The sequence shown here is derived from an EMBL/GenBank/DDBJ whole genome shotgun (WGS) entry which is preliminary data.</text>
</comment>
<dbReference type="RefSeq" id="WP_345212660.1">
    <property type="nucleotide sequence ID" value="NZ_BAABFT010000011.1"/>
</dbReference>
<dbReference type="SUPFAM" id="SSF53448">
    <property type="entry name" value="Nucleotide-diphospho-sugar transferases"/>
    <property type="match status" value="1"/>
</dbReference>
<dbReference type="Pfam" id="PF00535">
    <property type="entry name" value="Glycos_transf_2"/>
    <property type="match status" value="1"/>
</dbReference>
<protein>
    <recommendedName>
        <fullName evidence="4">Glycosyltransferase 2-like domain-containing protein</fullName>
    </recommendedName>
</protein>
<dbReference type="EMBL" id="BAABFT010000011">
    <property type="protein sequence ID" value="GAA4331395.1"/>
    <property type="molecule type" value="Genomic_DNA"/>
</dbReference>
<evidence type="ECO:0000256" key="3">
    <source>
        <dbReference type="ARBA" id="ARBA00022679"/>
    </source>
</evidence>
<dbReference type="PANTHER" id="PTHR43685:SF5">
    <property type="entry name" value="GLYCOSYLTRANSFERASE EPSE-RELATED"/>
    <property type="match status" value="1"/>
</dbReference>
<evidence type="ECO:0000313" key="5">
    <source>
        <dbReference type="EMBL" id="GAA4331395.1"/>
    </source>
</evidence>
<evidence type="ECO:0000259" key="4">
    <source>
        <dbReference type="Pfam" id="PF00535"/>
    </source>
</evidence>
<sequence length="323" mass="37930">MIPNPLVSIITGYYNRESFVDESIQSLLDQTYENIEIIIFDDHSTDNTLNKLQLFADRDSRVKLISHKSNLGFVDGLIHAVSLASGKYIAIHGSGDYSYPQRIEKQVQAFQSATPNLSVVGCFWENYKGGKRIGLYNEKISAGDDCFNSLLKRNIFSHGEVMFNIDFYKEVGGYRKFFKFAQDRDLWCRLSLKSNFFIVPEILYRRINDDENSVRNNHLKKVKQRFYSSFSVQCAEMRKKYGYDYIDILGTEAFALRRPDKQTCKDIYTVALKKYRDGNYKEFEYYYVILKTQKSHFRAFILFLIKKKFLPLNSILRLRNIFK</sequence>
<organism evidence="5 6">
    <name type="scientific">Mucilaginibacter gynuensis</name>
    <dbReference type="NCBI Taxonomy" id="1302236"/>
    <lineage>
        <taxon>Bacteria</taxon>
        <taxon>Pseudomonadati</taxon>
        <taxon>Bacteroidota</taxon>
        <taxon>Sphingobacteriia</taxon>
        <taxon>Sphingobacteriales</taxon>
        <taxon>Sphingobacteriaceae</taxon>
        <taxon>Mucilaginibacter</taxon>
    </lineage>
</organism>
<dbReference type="PANTHER" id="PTHR43685">
    <property type="entry name" value="GLYCOSYLTRANSFERASE"/>
    <property type="match status" value="1"/>
</dbReference>
<dbReference type="InterPro" id="IPR029044">
    <property type="entry name" value="Nucleotide-diphossugar_trans"/>
</dbReference>
<reference evidence="6" key="1">
    <citation type="journal article" date="2019" name="Int. J. Syst. Evol. Microbiol.">
        <title>The Global Catalogue of Microorganisms (GCM) 10K type strain sequencing project: providing services to taxonomists for standard genome sequencing and annotation.</title>
        <authorList>
            <consortium name="The Broad Institute Genomics Platform"/>
            <consortium name="The Broad Institute Genome Sequencing Center for Infectious Disease"/>
            <person name="Wu L."/>
            <person name="Ma J."/>
        </authorList>
    </citation>
    <scope>NUCLEOTIDE SEQUENCE [LARGE SCALE GENOMIC DNA]</scope>
    <source>
        <strain evidence="6">JCM 17705</strain>
    </source>
</reference>
<gene>
    <name evidence="5" type="ORF">GCM10023149_37190</name>
</gene>
<evidence type="ECO:0000313" key="6">
    <source>
        <dbReference type="Proteomes" id="UP001500582"/>
    </source>
</evidence>
<proteinExistence type="inferred from homology"/>
<dbReference type="InterPro" id="IPR050834">
    <property type="entry name" value="Glycosyltransf_2"/>
</dbReference>
<accession>A0ABP8GXK6</accession>
<evidence type="ECO:0000256" key="2">
    <source>
        <dbReference type="ARBA" id="ARBA00022676"/>
    </source>
</evidence>
<feature type="domain" description="Glycosyltransferase 2-like" evidence="4">
    <location>
        <begin position="8"/>
        <end position="137"/>
    </location>
</feature>
<keyword evidence="3" id="KW-0808">Transferase</keyword>
<dbReference type="Proteomes" id="UP001500582">
    <property type="component" value="Unassembled WGS sequence"/>
</dbReference>
<evidence type="ECO:0000256" key="1">
    <source>
        <dbReference type="ARBA" id="ARBA00006739"/>
    </source>
</evidence>
<name>A0ABP8GXK6_9SPHI</name>